<dbReference type="PANTHER" id="PTHR12296:SF18">
    <property type="entry name" value="DENN DOMAIN-CONTAINING PROTEIN 4B"/>
    <property type="match status" value="1"/>
</dbReference>
<feature type="non-terminal residue" evidence="3">
    <location>
        <position position="420"/>
    </location>
</feature>
<dbReference type="GO" id="GO:0031410">
    <property type="term" value="C:cytoplasmic vesicle"/>
    <property type="evidence" value="ECO:0007669"/>
    <property type="project" value="TreeGrafter"/>
</dbReference>
<accession>A0A8T2II50</accession>
<feature type="domain" description="dDENN" evidence="2">
    <location>
        <begin position="1"/>
        <end position="45"/>
    </location>
</feature>
<dbReference type="Proteomes" id="UP000812440">
    <property type="component" value="Unassembled WGS sequence"/>
</dbReference>
<dbReference type="PANTHER" id="PTHR12296">
    <property type="entry name" value="DENN DOMAIN-CONTAINING PROTEIN 4"/>
    <property type="match status" value="1"/>
</dbReference>
<dbReference type="InterPro" id="IPR011990">
    <property type="entry name" value="TPR-like_helical_dom_sf"/>
</dbReference>
<comment type="caution">
    <text evidence="3">The sequence shown here is derived from an EMBL/GenBank/DDBJ whole genome shotgun (WGS) entry which is preliminary data.</text>
</comment>
<dbReference type="GO" id="GO:0032483">
    <property type="term" value="P:regulation of Rab protein signal transduction"/>
    <property type="evidence" value="ECO:0007669"/>
    <property type="project" value="TreeGrafter"/>
</dbReference>
<dbReference type="Gene3D" id="1.25.40.10">
    <property type="entry name" value="Tetratricopeptide repeat domain"/>
    <property type="match status" value="1"/>
</dbReference>
<reference evidence="3" key="1">
    <citation type="thesis" date="2020" institute="ProQuest LLC" country="789 East Eisenhower Parkway, Ann Arbor, MI, USA">
        <title>Comparative Genomics and Chromosome Evolution.</title>
        <authorList>
            <person name="Mudd A.B."/>
        </authorList>
    </citation>
    <scope>NUCLEOTIDE SEQUENCE</scope>
    <source>
        <strain evidence="3">Female2</strain>
        <tissue evidence="3">Blood</tissue>
    </source>
</reference>
<evidence type="ECO:0000256" key="1">
    <source>
        <dbReference type="PROSITE-ProRule" id="PRU00708"/>
    </source>
</evidence>
<feature type="repeat" description="PPR" evidence="1">
    <location>
        <begin position="204"/>
        <end position="238"/>
    </location>
</feature>
<dbReference type="NCBIfam" id="TIGR00756">
    <property type="entry name" value="PPR"/>
    <property type="match status" value="1"/>
</dbReference>
<gene>
    <name evidence="3" type="ORF">GDO86_019924</name>
</gene>
<proteinExistence type="predicted"/>
<dbReference type="InterPro" id="IPR005112">
    <property type="entry name" value="dDENN_dom"/>
</dbReference>
<evidence type="ECO:0000259" key="2">
    <source>
        <dbReference type="Pfam" id="PF03455"/>
    </source>
</evidence>
<evidence type="ECO:0000313" key="4">
    <source>
        <dbReference type="Proteomes" id="UP000812440"/>
    </source>
</evidence>
<dbReference type="FunFam" id="1.25.40.10:FF:000042">
    <property type="entry name" value="C-myc promoter-binding protein isoform X1"/>
    <property type="match status" value="1"/>
</dbReference>
<dbReference type="OrthoDB" id="75250at2759"/>
<dbReference type="InterPro" id="IPR002885">
    <property type="entry name" value="PPR_rpt"/>
</dbReference>
<keyword evidence="4" id="KW-1185">Reference proteome</keyword>
<organism evidence="3 4">
    <name type="scientific">Hymenochirus boettgeri</name>
    <name type="common">Congo dwarf clawed frog</name>
    <dbReference type="NCBI Taxonomy" id="247094"/>
    <lineage>
        <taxon>Eukaryota</taxon>
        <taxon>Metazoa</taxon>
        <taxon>Chordata</taxon>
        <taxon>Craniata</taxon>
        <taxon>Vertebrata</taxon>
        <taxon>Euteleostomi</taxon>
        <taxon>Amphibia</taxon>
        <taxon>Batrachia</taxon>
        <taxon>Anura</taxon>
        <taxon>Pipoidea</taxon>
        <taxon>Pipidae</taxon>
        <taxon>Pipinae</taxon>
        <taxon>Hymenochirus</taxon>
    </lineage>
</organism>
<dbReference type="Pfam" id="PF13812">
    <property type="entry name" value="PPR_3"/>
    <property type="match status" value="1"/>
</dbReference>
<dbReference type="PROSITE" id="PS51375">
    <property type="entry name" value="PPR"/>
    <property type="match status" value="1"/>
</dbReference>
<name>A0A8T2II50_9PIPI</name>
<sequence length="420" mass="48411">FRKSRDRTYQKFYAQLVRTQMFTQFIEDCSFVTDRHASLEFFDNCIEKVLVDGDKMEDLHLVELDESHRSEHTVFIMPAEEPHEPGSAELPARYMYESFPVLQRELFELSHDLLMAPLNQSKTSAPSSPAPRRTKQEIKLAQRVAQKYSAMSDMWAKCLLGHCYGLWFIYLPTFVRATPSKVRALQTAYYALKQMENKKVVLPDEVCYRILMQLCGQYGEPVLAVRVMLEMRKAGIVPNIITYGYYNKAILESKWPSNRQSGRLHWAKLRNVVLGSAQFRQPLKRKLKHGVLQAEGSLPIHLRGWNLCHPFTLEVLEKILNFVGLNEVHKAISLIITILQEQTSPPQSMQRGIYRELLLLTLAALGRDHMDIGAFDNKYKAAFKKLSNSLGKEELRRRRAQIPTAKAQDCRKTFGATLEC</sequence>
<dbReference type="InterPro" id="IPR051696">
    <property type="entry name" value="DENN_Domain_GEFs"/>
</dbReference>
<dbReference type="EMBL" id="JAACNH010000599">
    <property type="protein sequence ID" value="KAG8430834.1"/>
    <property type="molecule type" value="Genomic_DNA"/>
</dbReference>
<evidence type="ECO:0000313" key="3">
    <source>
        <dbReference type="EMBL" id="KAG8430834.1"/>
    </source>
</evidence>
<protein>
    <recommendedName>
        <fullName evidence="2">dDENN domain-containing protein</fullName>
    </recommendedName>
</protein>
<dbReference type="AlphaFoldDB" id="A0A8T2II50"/>
<dbReference type="GO" id="GO:0005085">
    <property type="term" value="F:guanyl-nucleotide exchange factor activity"/>
    <property type="evidence" value="ECO:0007669"/>
    <property type="project" value="UniProtKB-ARBA"/>
</dbReference>
<dbReference type="Pfam" id="PF03455">
    <property type="entry name" value="dDENN"/>
    <property type="match status" value="1"/>
</dbReference>